<dbReference type="InterPro" id="IPR010093">
    <property type="entry name" value="SinI_DNA-bd"/>
</dbReference>
<dbReference type="NCBIfam" id="TIGR01764">
    <property type="entry name" value="excise"/>
    <property type="match status" value="1"/>
</dbReference>
<dbReference type="InterPro" id="IPR009061">
    <property type="entry name" value="DNA-bd_dom_put_sf"/>
</dbReference>
<comment type="caution">
    <text evidence="2">The sequence shown here is derived from an EMBL/GenBank/DDBJ whole genome shotgun (WGS) entry which is preliminary data.</text>
</comment>
<feature type="domain" description="Helix-turn-helix" evidence="1">
    <location>
        <begin position="35"/>
        <end position="83"/>
    </location>
</feature>
<gene>
    <name evidence="2" type="ORF">NGTWS1702_04130</name>
</gene>
<sequence length="88" mass="8938">MSTPAPDVAAAIAALVAALQQPAPAPEPADTVQTMLTVAEAAAALRCSKSMVYALTREGRLPSVKIGQRRLYAAKEVDAFLSAGGTAA</sequence>
<protein>
    <recommendedName>
        <fullName evidence="1">Helix-turn-helix domain-containing protein</fullName>
    </recommendedName>
</protein>
<dbReference type="SUPFAM" id="SSF46955">
    <property type="entry name" value="Putative DNA-binding domain"/>
    <property type="match status" value="1"/>
</dbReference>
<organism evidence="2 3">
    <name type="scientific">Mycolicibacterium cyprinidarum</name>
    <dbReference type="NCBI Taxonomy" id="2860311"/>
    <lineage>
        <taxon>Bacteria</taxon>
        <taxon>Bacillati</taxon>
        <taxon>Actinomycetota</taxon>
        <taxon>Actinomycetes</taxon>
        <taxon>Mycobacteriales</taxon>
        <taxon>Mycobacteriaceae</taxon>
        <taxon>Mycolicibacterium</taxon>
    </lineage>
</organism>
<dbReference type="InterPro" id="IPR041657">
    <property type="entry name" value="HTH_17"/>
</dbReference>
<name>A0ABQ4V4D2_9MYCO</name>
<dbReference type="Proteomes" id="UP001060504">
    <property type="component" value="Unassembled WGS sequence"/>
</dbReference>
<evidence type="ECO:0000259" key="1">
    <source>
        <dbReference type="Pfam" id="PF12728"/>
    </source>
</evidence>
<proteinExistence type="predicted"/>
<keyword evidence="3" id="KW-1185">Reference proteome</keyword>
<accession>A0ABQ4V4D2</accession>
<evidence type="ECO:0000313" key="2">
    <source>
        <dbReference type="EMBL" id="GJF09613.1"/>
    </source>
</evidence>
<evidence type="ECO:0000313" key="3">
    <source>
        <dbReference type="Proteomes" id="UP001060504"/>
    </source>
</evidence>
<dbReference type="Pfam" id="PF12728">
    <property type="entry name" value="HTH_17"/>
    <property type="match status" value="1"/>
</dbReference>
<dbReference type="EMBL" id="BPRH01000460">
    <property type="protein sequence ID" value="GJF09613.1"/>
    <property type="molecule type" value="Genomic_DNA"/>
</dbReference>
<reference evidence="2 3" key="1">
    <citation type="submission" date="2021-08" db="EMBL/GenBank/DDBJ databases">
        <title>Draft genome sequence of Mycolicibacterium sp. NGTWS1702 strain.</title>
        <authorList>
            <person name="Matsumoto M."/>
            <person name="Tang B.C.C."/>
            <person name="Machida Y."/>
            <person name="Matoyama H."/>
            <person name="Kishihara T."/>
            <person name="Sato S."/>
            <person name="Kondo I."/>
            <person name="Sano M."/>
            <person name="Kato G."/>
        </authorList>
    </citation>
    <scope>NUCLEOTIDE SEQUENCE [LARGE SCALE GENOMIC DNA]</scope>
    <source>
        <strain evidence="2 3">NGTWSNA01</strain>
    </source>
</reference>